<comment type="caution">
    <text evidence="2">The sequence shown here is derived from an EMBL/GenBank/DDBJ whole genome shotgun (WGS) entry which is preliminary data.</text>
</comment>
<name>A0AAW1M117_POPJA</name>
<dbReference type="Proteomes" id="UP001458880">
    <property type="component" value="Unassembled WGS sequence"/>
</dbReference>
<evidence type="ECO:0000256" key="1">
    <source>
        <dbReference type="SAM" id="Coils"/>
    </source>
</evidence>
<reference evidence="2 3" key="1">
    <citation type="journal article" date="2024" name="BMC Genomics">
        <title>De novo assembly and annotation of Popillia japonica's genome with initial clues to its potential as an invasive pest.</title>
        <authorList>
            <person name="Cucini C."/>
            <person name="Boschi S."/>
            <person name="Funari R."/>
            <person name="Cardaioli E."/>
            <person name="Iannotti N."/>
            <person name="Marturano G."/>
            <person name="Paoli F."/>
            <person name="Bruttini M."/>
            <person name="Carapelli A."/>
            <person name="Frati F."/>
            <person name="Nardi F."/>
        </authorList>
    </citation>
    <scope>NUCLEOTIDE SEQUENCE [LARGE SCALE GENOMIC DNA]</scope>
    <source>
        <strain evidence="2">DMR45628</strain>
    </source>
</reference>
<feature type="coiled-coil region" evidence="1">
    <location>
        <begin position="60"/>
        <end position="87"/>
    </location>
</feature>
<evidence type="ECO:0000313" key="3">
    <source>
        <dbReference type="Proteomes" id="UP001458880"/>
    </source>
</evidence>
<feature type="coiled-coil region" evidence="1">
    <location>
        <begin position="134"/>
        <end position="168"/>
    </location>
</feature>
<protein>
    <submittedName>
        <fullName evidence="2">Uncharacterized protein</fullName>
    </submittedName>
</protein>
<evidence type="ECO:0000313" key="2">
    <source>
        <dbReference type="EMBL" id="KAK9739718.1"/>
    </source>
</evidence>
<proteinExistence type="predicted"/>
<gene>
    <name evidence="2" type="ORF">QE152_g8754</name>
</gene>
<keyword evidence="3" id="KW-1185">Reference proteome</keyword>
<organism evidence="2 3">
    <name type="scientific">Popillia japonica</name>
    <name type="common">Japanese beetle</name>
    <dbReference type="NCBI Taxonomy" id="7064"/>
    <lineage>
        <taxon>Eukaryota</taxon>
        <taxon>Metazoa</taxon>
        <taxon>Ecdysozoa</taxon>
        <taxon>Arthropoda</taxon>
        <taxon>Hexapoda</taxon>
        <taxon>Insecta</taxon>
        <taxon>Pterygota</taxon>
        <taxon>Neoptera</taxon>
        <taxon>Endopterygota</taxon>
        <taxon>Coleoptera</taxon>
        <taxon>Polyphaga</taxon>
        <taxon>Scarabaeiformia</taxon>
        <taxon>Scarabaeidae</taxon>
        <taxon>Rutelinae</taxon>
        <taxon>Popillia</taxon>
    </lineage>
</organism>
<dbReference type="EMBL" id="JASPKY010000071">
    <property type="protein sequence ID" value="KAK9739718.1"/>
    <property type="molecule type" value="Genomic_DNA"/>
</dbReference>
<accession>A0AAW1M117</accession>
<dbReference type="AlphaFoldDB" id="A0AAW1M117"/>
<sequence>MLLFLCSIIVASAAGVTAFLLLVTGDFNKFRETFAEEKQREVVPKQLPIVTREGKIINTKVELEAQLELLQYNLQKKRSELNELDNSKSRIFETAHNLKKLKHTSVDNSKSRIFETAHNLKKLKHTSVEIKKYYMRLASEVQKHEKDCAQLQREIDDYKSRKSRLDSSPLSNDSLEDFLSQLALDTSIQTNTFDTDATKPAKTQSLP</sequence>
<keyword evidence="1" id="KW-0175">Coiled coil</keyword>